<protein>
    <submittedName>
        <fullName evidence="1">Uncharacterized protein</fullName>
    </submittedName>
</protein>
<accession>A0A2M8R836</accession>
<evidence type="ECO:0000313" key="1">
    <source>
        <dbReference type="EMBL" id="PJG53972.1"/>
    </source>
</evidence>
<gene>
    <name evidence="1" type="ORF">CVM73_18155</name>
</gene>
<dbReference type="AlphaFoldDB" id="A0A2M8R836"/>
<name>A0A2M8R836_9BRAD</name>
<dbReference type="EMBL" id="PGVG01000013">
    <property type="protein sequence ID" value="PJG53972.1"/>
    <property type="molecule type" value="Genomic_DNA"/>
</dbReference>
<reference evidence="1 2" key="1">
    <citation type="submission" date="2017-11" db="EMBL/GenBank/DDBJ databases">
        <title>Bradyrhizobium forestalis sp. nov., an efficient nitrogen-fixing bacterium isolated from nodules of forest legume species in the Amazon.</title>
        <authorList>
            <person name="Costa E.M."/>
            <person name="Guimaraes A."/>
            <person name="Carvalho T.S."/>
            <person name="Rodrigues T.L."/>
            <person name="Ribeiro P.R.A."/>
            <person name="Lebbe L."/>
            <person name="Willems A."/>
            <person name="Moreira F.M.S."/>
        </authorList>
    </citation>
    <scope>NUCLEOTIDE SEQUENCE [LARGE SCALE GENOMIC DNA]</scope>
    <source>
        <strain evidence="1 2">INPA54B</strain>
    </source>
</reference>
<dbReference type="Proteomes" id="UP000231194">
    <property type="component" value="Unassembled WGS sequence"/>
</dbReference>
<evidence type="ECO:0000313" key="2">
    <source>
        <dbReference type="Proteomes" id="UP000231194"/>
    </source>
</evidence>
<proteinExistence type="predicted"/>
<comment type="caution">
    <text evidence="1">The sequence shown here is derived from an EMBL/GenBank/DDBJ whole genome shotgun (WGS) entry which is preliminary data.</text>
</comment>
<keyword evidence="2" id="KW-1185">Reference proteome</keyword>
<organism evidence="1 2">
    <name type="scientific">Bradyrhizobium forestalis</name>
    <dbReference type="NCBI Taxonomy" id="1419263"/>
    <lineage>
        <taxon>Bacteria</taxon>
        <taxon>Pseudomonadati</taxon>
        <taxon>Pseudomonadota</taxon>
        <taxon>Alphaproteobacteria</taxon>
        <taxon>Hyphomicrobiales</taxon>
        <taxon>Nitrobacteraceae</taxon>
        <taxon>Bradyrhizobium</taxon>
    </lineage>
</organism>
<sequence length="59" mass="6986">MCRSSTGSTRIRRWPRSWIWRADRFRHSGAPEGRTRNLEVLRCAIAHLSSMLRIAPERH</sequence>